<dbReference type="RefSeq" id="WP_316070794.1">
    <property type="nucleotide sequence ID" value="NZ_JAVNWW010000005.1"/>
</dbReference>
<keyword evidence="5 6" id="KW-0472">Membrane</keyword>
<dbReference type="PANTHER" id="PTHR43461:SF1">
    <property type="entry name" value="TRANSMEMBRANE PROTEIN 256"/>
    <property type="match status" value="1"/>
</dbReference>
<dbReference type="PANTHER" id="PTHR43461">
    <property type="entry name" value="TRANSMEMBRANE PROTEIN 256"/>
    <property type="match status" value="1"/>
</dbReference>
<sequence>MKKFSLFTGSLIAGISVALGAFGAHAWKDYLRDINRLETFETAARYQMYGGIILLILGVWQMQISNKYLKTAGYMIFAGAIIFPGALYMICITQSVLWGAVAPIGGLAYMTGLGLMAYATLKQ</sequence>
<protein>
    <submittedName>
        <fullName evidence="7">DUF423 domain-containing protein</fullName>
    </submittedName>
</protein>
<organism evidence="7 8">
    <name type="scientific">Aquirufa regiilacus</name>
    <dbReference type="NCBI Taxonomy" id="3024868"/>
    <lineage>
        <taxon>Bacteria</taxon>
        <taxon>Pseudomonadati</taxon>
        <taxon>Bacteroidota</taxon>
        <taxon>Cytophagia</taxon>
        <taxon>Cytophagales</taxon>
        <taxon>Flectobacillaceae</taxon>
        <taxon>Aquirufa</taxon>
    </lineage>
</organism>
<evidence type="ECO:0000313" key="7">
    <source>
        <dbReference type="EMBL" id="MDU0809337.1"/>
    </source>
</evidence>
<feature type="transmembrane region" description="Helical" evidence="6">
    <location>
        <begin position="72"/>
        <end position="90"/>
    </location>
</feature>
<evidence type="ECO:0000256" key="4">
    <source>
        <dbReference type="ARBA" id="ARBA00022989"/>
    </source>
</evidence>
<dbReference type="InterPro" id="IPR006696">
    <property type="entry name" value="DUF423"/>
</dbReference>
<dbReference type="EMBL" id="JAVNWW010000005">
    <property type="protein sequence ID" value="MDU0809337.1"/>
    <property type="molecule type" value="Genomic_DNA"/>
</dbReference>
<feature type="transmembrane region" description="Helical" evidence="6">
    <location>
        <begin position="96"/>
        <end position="121"/>
    </location>
</feature>
<gene>
    <name evidence="7" type="ORF">PQG45_09845</name>
</gene>
<accession>A0ABU3TUL9</accession>
<keyword evidence="8" id="KW-1185">Reference proteome</keyword>
<evidence type="ECO:0000256" key="6">
    <source>
        <dbReference type="SAM" id="Phobius"/>
    </source>
</evidence>
<dbReference type="Pfam" id="PF04241">
    <property type="entry name" value="DUF423"/>
    <property type="match status" value="1"/>
</dbReference>
<comment type="similarity">
    <text evidence="2">Belongs to the UPF0382 family.</text>
</comment>
<keyword evidence="4 6" id="KW-1133">Transmembrane helix</keyword>
<evidence type="ECO:0000256" key="5">
    <source>
        <dbReference type="ARBA" id="ARBA00023136"/>
    </source>
</evidence>
<name>A0ABU3TUL9_9BACT</name>
<comment type="caution">
    <text evidence="7">The sequence shown here is derived from an EMBL/GenBank/DDBJ whole genome shotgun (WGS) entry which is preliminary data.</text>
</comment>
<reference evidence="7 8" key="1">
    <citation type="submission" date="2023-09" db="EMBL/GenBank/DDBJ databases">
        <title>Aquirufa genomes.</title>
        <authorList>
            <person name="Pitt A."/>
        </authorList>
    </citation>
    <scope>NUCLEOTIDE SEQUENCE [LARGE SCALE GENOMIC DNA]</scope>
    <source>
        <strain evidence="7 8">LEOWEIH-7C</strain>
    </source>
</reference>
<dbReference type="Proteomes" id="UP001249959">
    <property type="component" value="Unassembled WGS sequence"/>
</dbReference>
<comment type="subcellular location">
    <subcellularLocation>
        <location evidence="1">Membrane</location>
        <topology evidence="1">Multi-pass membrane protein</topology>
    </subcellularLocation>
</comment>
<proteinExistence type="inferred from homology"/>
<evidence type="ECO:0000256" key="2">
    <source>
        <dbReference type="ARBA" id="ARBA00009694"/>
    </source>
</evidence>
<evidence type="ECO:0000256" key="1">
    <source>
        <dbReference type="ARBA" id="ARBA00004141"/>
    </source>
</evidence>
<feature type="transmembrane region" description="Helical" evidence="6">
    <location>
        <begin position="44"/>
        <end position="60"/>
    </location>
</feature>
<evidence type="ECO:0000313" key="8">
    <source>
        <dbReference type="Proteomes" id="UP001249959"/>
    </source>
</evidence>
<evidence type="ECO:0000256" key="3">
    <source>
        <dbReference type="ARBA" id="ARBA00022692"/>
    </source>
</evidence>
<keyword evidence="3 6" id="KW-0812">Transmembrane</keyword>